<sequence length="238" mass="27563">MKFYISIFVMFFNLTNSQNLSGVWKGELSDSRGNVWIDDFEMQILQTKSSLNALVVYKYKSDGVIKTAKIIAVQSDNFAHNSDCGCVIMPGAIFENIKYSSKDIRFTENKHIWCNMSENHKYCNYINYNLKWSKKGNDEFLTGKFFPITNYQRIEGIVKLKKIGAINSSQSFFIKRNTLQKIPSIVAKPQIVKYERSNLALRNVYLQDKKEIPVVIKTRKNEKLKTIKVNSKQVEISI</sequence>
<dbReference type="Proteomes" id="UP000290433">
    <property type="component" value="Unassembled WGS sequence"/>
</dbReference>
<evidence type="ECO:0000313" key="2">
    <source>
        <dbReference type="Proteomes" id="UP000290433"/>
    </source>
</evidence>
<reference evidence="1 2" key="1">
    <citation type="submission" date="2014-12" db="EMBL/GenBank/DDBJ databases">
        <title>Genome sequence of Flavobacterium anhuiense RCM74.</title>
        <authorList>
            <person name="Kim J.F."/>
            <person name="Song J.Y."/>
            <person name="Kwak M.-J."/>
            <person name="Lee S.-W."/>
        </authorList>
    </citation>
    <scope>NUCLEOTIDE SEQUENCE [LARGE SCALE GENOMIC DNA]</scope>
    <source>
        <strain evidence="1 2">RCM74</strain>
    </source>
</reference>
<accession>A0A444W302</accession>
<dbReference type="EMBL" id="JUIV01000002">
    <property type="protein sequence ID" value="RYJ40154.1"/>
    <property type="molecule type" value="Genomic_DNA"/>
</dbReference>
<name>A0A444W302_9FLAO</name>
<organism evidence="1 2">
    <name type="scientific">Flavobacterium anhuiense</name>
    <dbReference type="NCBI Taxonomy" id="459526"/>
    <lineage>
        <taxon>Bacteria</taxon>
        <taxon>Pseudomonadati</taxon>
        <taxon>Bacteroidota</taxon>
        <taxon>Flavobacteriia</taxon>
        <taxon>Flavobacteriales</taxon>
        <taxon>Flavobacteriaceae</taxon>
        <taxon>Flavobacterium</taxon>
    </lineage>
</organism>
<evidence type="ECO:0000313" key="1">
    <source>
        <dbReference type="EMBL" id="RYJ40154.1"/>
    </source>
</evidence>
<gene>
    <name evidence="1" type="ORF">NU08_0910</name>
</gene>
<dbReference type="RefSeq" id="WP_129746022.1">
    <property type="nucleotide sequence ID" value="NZ_JUIV01000002.1"/>
</dbReference>
<proteinExistence type="predicted"/>
<protein>
    <submittedName>
        <fullName evidence="1">Uncharacterized protein</fullName>
    </submittedName>
</protein>
<comment type="caution">
    <text evidence="1">The sequence shown here is derived from an EMBL/GenBank/DDBJ whole genome shotgun (WGS) entry which is preliminary data.</text>
</comment>
<dbReference type="AlphaFoldDB" id="A0A444W302"/>